<evidence type="ECO:0000313" key="2">
    <source>
        <dbReference type="Proteomes" id="UP000554482"/>
    </source>
</evidence>
<organism evidence="1 2">
    <name type="scientific">Thalictrum thalictroides</name>
    <name type="common">Rue-anemone</name>
    <name type="synonym">Anemone thalictroides</name>
    <dbReference type="NCBI Taxonomy" id="46969"/>
    <lineage>
        <taxon>Eukaryota</taxon>
        <taxon>Viridiplantae</taxon>
        <taxon>Streptophyta</taxon>
        <taxon>Embryophyta</taxon>
        <taxon>Tracheophyta</taxon>
        <taxon>Spermatophyta</taxon>
        <taxon>Magnoliopsida</taxon>
        <taxon>Ranunculales</taxon>
        <taxon>Ranunculaceae</taxon>
        <taxon>Thalictroideae</taxon>
        <taxon>Thalictrum</taxon>
    </lineage>
</organism>
<dbReference type="EMBL" id="JABWDY010007208">
    <property type="protein sequence ID" value="KAF5203128.1"/>
    <property type="molecule type" value="Genomic_DNA"/>
</dbReference>
<name>A0A7J6X2W0_THATH</name>
<evidence type="ECO:0000313" key="1">
    <source>
        <dbReference type="EMBL" id="KAF5203128.1"/>
    </source>
</evidence>
<gene>
    <name evidence="1" type="ORF">FRX31_007284</name>
</gene>
<reference evidence="1 2" key="1">
    <citation type="submission" date="2020-06" db="EMBL/GenBank/DDBJ databases">
        <title>Transcriptomic and genomic resources for Thalictrum thalictroides and T. hernandezii: Facilitating candidate gene discovery in an emerging model plant lineage.</title>
        <authorList>
            <person name="Arias T."/>
            <person name="Riano-Pachon D.M."/>
            <person name="Di Stilio V.S."/>
        </authorList>
    </citation>
    <scope>NUCLEOTIDE SEQUENCE [LARGE SCALE GENOMIC DNA]</scope>
    <source>
        <strain evidence="2">cv. WT478/WT964</strain>
        <tissue evidence="1">Leaves</tissue>
    </source>
</reference>
<accession>A0A7J6X2W0</accession>
<dbReference type="Proteomes" id="UP000554482">
    <property type="component" value="Unassembled WGS sequence"/>
</dbReference>
<keyword evidence="2" id="KW-1185">Reference proteome</keyword>
<dbReference type="AlphaFoldDB" id="A0A7J6X2W0"/>
<proteinExistence type="predicted"/>
<sequence length="111" mass="11827">MFNKIIKRGHRKLSKADANEAAVFGYSSGYRNSGSVSTSNVTVNHASRTTIPSSVQQQGGLGSNQGSSITTGIVETLPLFRDVVISDPVFLSHHITSIIEIALFVFSISSS</sequence>
<protein>
    <submittedName>
        <fullName evidence="1">Uncharacterized protein</fullName>
    </submittedName>
</protein>
<comment type="caution">
    <text evidence="1">The sequence shown here is derived from an EMBL/GenBank/DDBJ whole genome shotgun (WGS) entry which is preliminary data.</text>
</comment>